<comment type="caution">
    <text evidence="8">The sequence shown here is derived from an EMBL/GenBank/DDBJ whole genome shotgun (WGS) entry which is preliminary data.</text>
</comment>
<comment type="subcellular location">
    <subcellularLocation>
        <location evidence="1">Fimbrium</location>
    </subcellularLocation>
</comment>
<dbReference type="AlphaFoldDB" id="A0A0F5IT35"/>
<evidence type="ECO:0000256" key="5">
    <source>
        <dbReference type="SAM" id="SignalP"/>
    </source>
</evidence>
<feature type="chain" id="PRO_5002488828" evidence="5">
    <location>
        <begin position="27"/>
        <end position="522"/>
    </location>
</feature>
<dbReference type="Gene3D" id="2.60.40.2580">
    <property type="match status" value="1"/>
</dbReference>
<dbReference type="InterPro" id="IPR029141">
    <property type="entry name" value="FimA_N"/>
</dbReference>
<dbReference type="PROSITE" id="PS51257">
    <property type="entry name" value="PROKAR_LIPOPROTEIN"/>
    <property type="match status" value="1"/>
</dbReference>
<accession>A0A0F5IT35</accession>
<evidence type="ECO:0000259" key="7">
    <source>
        <dbReference type="Pfam" id="PF15495"/>
    </source>
</evidence>
<evidence type="ECO:0000256" key="4">
    <source>
        <dbReference type="ARBA" id="ARBA00023263"/>
    </source>
</evidence>
<dbReference type="Pfam" id="PF15495">
    <property type="entry name" value="Fimbrillin_C"/>
    <property type="match status" value="1"/>
</dbReference>
<dbReference type="GO" id="GO:0009418">
    <property type="term" value="C:pilus shaft"/>
    <property type="evidence" value="ECO:0007669"/>
    <property type="project" value="InterPro"/>
</dbReference>
<dbReference type="Gene3D" id="2.60.40.3690">
    <property type="match status" value="2"/>
</dbReference>
<dbReference type="InterPro" id="IPR029140">
    <property type="entry name" value="Mfa1_C"/>
</dbReference>
<gene>
    <name evidence="8" type="ORF">HMPREF1535_03953</name>
</gene>
<feature type="domain" description="Minor fimbrium subunit Mfa1 C-terminal" evidence="7">
    <location>
        <begin position="439"/>
        <end position="513"/>
    </location>
</feature>
<protein>
    <submittedName>
        <fullName evidence="8">Uncharacterized protein</fullName>
    </submittedName>
</protein>
<name>A0A0F5IT35_9BACT</name>
<comment type="similarity">
    <text evidence="2">Belongs to the bacteroidetes fimbrillin superfamily. FimA/Mfa1 family.</text>
</comment>
<organism evidence="8 9">
    <name type="scientific">Parabacteroides goldsteinii DSM 19448 = WAL 12034</name>
    <dbReference type="NCBI Taxonomy" id="927665"/>
    <lineage>
        <taxon>Bacteria</taxon>
        <taxon>Pseudomonadati</taxon>
        <taxon>Bacteroidota</taxon>
        <taxon>Bacteroidia</taxon>
        <taxon>Bacteroidales</taxon>
        <taxon>Tannerellaceae</taxon>
        <taxon>Parabacteroides</taxon>
    </lineage>
</organism>
<keyword evidence="3 5" id="KW-0732">Signal</keyword>
<dbReference type="PATRIC" id="fig|927665.4.peg.4061"/>
<evidence type="ECO:0000256" key="3">
    <source>
        <dbReference type="ARBA" id="ARBA00022729"/>
    </source>
</evidence>
<sequence>MKNKLFVKSVWLLCLALGLAGCINDADVLPEDNSGFVDGGEGNVRFAFVVPNSSSTKAGDAETSGIYETGNANEYNVKSLNVYLFNSDTKALYKKIRLENITRTAGPQLPENSSSGNQNEHVVKYTANRVLIDPGTYDIFTIANGDVTGSFSTENEFINLVDRSTYKDGFGVLTEDGTLQMTNRADNSGLYDGTTDSNLKVTVREILPSEEPDIVTINLERVMAKVLVGQSKEDYSLVDGNGKEYVSISLTGFQYINLSRWFYTFRHTAVLTANNAPSSYTIANGNFGEINANNGYVIDPYFFSKTVDGAKGFDNPDSYYAYPLTSVAESWQSVPVDAFHGFYCLENCMFKTAQLNAYSTGVRFKASFVPGTLWGEGKEATSARPDAIYYANYKFYSSIKAMKDAGLKLDGITEDSTDEELAKFFVKRYRKDPEGNNYYCYYNYWIRHLDNNKENEMGVMEFAIVRNNIYRLLVTNISGLGSGTPEIDPEKPDEYEAYLKMDFNVLPWIVRNQGGDGGATLK</sequence>
<dbReference type="Proteomes" id="UP000033047">
    <property type="component" value="Unassembled WGS sequence"/>
</dbReference>
<evidence type="ECO:0000313" key="9">
    <source>
        <dbReference type="Proteomes" id="UP000033047"/>
    </source>
</evidence>
<evidence type="ECO:0000259" key="6">
    <source>
        <dbReference type="Pfam" id="PF06321"/>
    </source>
</evidence>
<dbReference type="NCBIfam" id="NF038041">
    <property type="entry name" value="fim_Mfa1_fam"/>
    <property type="match status" value="1"/>
</dbReference>
<dbReference type="Pfam" id="PF06321">
    <property type="entry name" value="P_gingi_FimA"/>
    <property type="match status" value="1"/>
</dbReference>
<evidence type="ECO:0000313" key="8">
    <source>
        <dbReference type="EMBL" id="KKB48724.1"/>
    </source>
</evidence>
<evidence type="ECO:0000256" key="1">
    <source>
        <dbReference type="ARBA" id="ARBA00004561"/>
    </source>
</evidence>
<dbReference type="HOGENOM" id="CLU_028882_0_0_10"/>
<dbReference type="RefSeq" id="WP_046147179.1">
    <property type="nucleotide sequence ID" value="NZ_KQ033913.1"/>
</dbReference>
<keyword evidence="4" id="KW-0281">Fimbrium</keyword>
<dbReference type="STRING" id="927665.HMPREF1535_03953"/>
<dbReference type="EMBL" id="AQHV01000021">
    <property type="protein sequence ID" value="KKB48724.1"/>
    <property type="molecule type" value="Genomic_DNA"/>
</dbReference>
<feature type="domain" description="Major fimbrial subunit protein N-terminal" evidence="6">
    <location>
        <begin position="65"/>
        <end position="195"/>
    </location>
</feature>
<feature type="signal peptide" evidence="5">
    <location>
        <begin position="1"/>
        <end position="26"/>
    </location>
</feature>
<evidence type="ECO:0000256" key="2">
    <source>
        <dbReference type="ARBA" id="ARBA00006011"/>
    </source>
</evidence>
<proteinExistence type="inferred from homology"/>
<reference evidence="8 9" key="1">
    <citation type="submission" date="2013-04" db="EMBL/GenBank/DDBJ databases">
        <title>The Genome Sequence of Parabacteroides goldsteinii DSM 19448.</title>
        <authorList>
            <consortium name="The Broad Institute Genomics Platform"/>
            <person name="Earl A."/>
            <person name="Ward D."/>
            <person name="Feldgarden M."/>
            <person name="Gevers D."/>
            <person name="Martens E."/>
            <person name="Sakamoto M."/>
            <person name="Benno Y."/>
            <person name="Song Y."/>
            <person name="Liu C."/>
            <person name="Lee J."/>
            <person name="Bolanos M."/>
            <person name="Vaisanen M.L."/>
            <person name="Finegold S.M."/>
            <person name="Walker B."/>
            <person name="Young S."/>
            <person name="Zeng Q."/>
            <person name="Gargeya S."/>
            <person name="Fitzgerald M."/>
            <person name="Haas B."/>
            <person name="Abouelleil A."/>
            <person name="Allen A.W."/>
            <person name="Alvarado L."/>
            <person name="Arachchi H.M."/>
            <person name="Berlin A.M."/>
            <person name="Chapman S.B."/>
            <person name="Gainer-Dewar J."/>
            <person name="Goldberg J."/>
            <person name="Griggs A."/>
            <person name="Gujja S."/>
            <person name="Hansen M."/>
            <person name="Howarth C."/>
            <person name="Imamovic A."/>
            <person name="Ireland A."/>
            <person name="Larimer J."/>
            <person name="McCowan C."/>
            <person name="Murphy C."/>
            <person name="Pearson M."/>
            <person name="Poon T.W."/>
            <person name="Priest M."/>
            <person name="Roberts A."/>
            <person name="Saif S."/>
            <person name="Shea T."/>
            <person name="Sisk P."/>
            <person name="Sykes S."/>
            <person name="Wortman J."/>
            <person name="Nusbaum C."/>
            <person name="Birren B."/>
        </authorList>
    </citation>
    <scope>NUCLEOTIDE SEQUENCE [LARGE SCALE GENOMIC DNA]</scope>
    <source>
        <strain evidence="8 9">DSM 19448</strain>
    </source>
</reference>
<dbReference type="InterPro" id="IPR047786">
    <property type="entry name" value="Mfa1_fim"/>
</dbReference>